<evidence type="ECO:0000256" key="1">
    <source>
        <dbReference type="SAM" id="Phobius"/>
    </source>
</evidence>
<sequence length="138" mass="15150">MTSAPGTGFDIRPSATLSRLGAGVVALATVAPLFTGLPRMIAWLFAAGIAWHGCRRLVAFRRPAIVSLRWTFDDVWSVRLRGGGERPADLTDARIFGTSVFLRLRWRDGRGRVALLPDNAPADDLRLLRARLSTRQAP</sequence>
<reference evidence="2 3" key="1">
    <citation type="submission" date="2023-07" db="EMBL/GenBank/DDBJ databases">
        <title>Sorghum-associated microbial communities from plants grown in Nebraska, USA.</title>
        <authorList>
            <person name="Schachtman D."/>
        </authorList>
    </citation>
    <scope>NUCLEOTIDE SEQUENCE [LARGE SCALE GENOMIC DNA]</scope>
    <source>
        <strain evidence="2 3">CC60</strain>
    </source>
</reference>
<name>A0ABT9SSI3_9GAMM</name>
<dbReference type="Proteomes" id="UP001237737">
    <property type="component" value="Unassembled WGS sequence"/>
</dbReference>
<evidence type="ECO:0000313" key="2">
    <source>
        <dbReference type="EMBL" id="MDQ0007952.1"/>
    </source>
</evidence>
<accession>A0ABT9SSI3</accession>
<keyword evidence="1" id="KW-0472">Membrane</keyword>
<protein>
    <recommendedName>
        <fullName evidence="4">Toxin CptA</fullName>
    </recommendedName>
</protein>
<evidence type="ECO:0000313" key="3">
    <source>
        <dbReference type="Proteomes" id="UP001237737"/>
    </source>
</evidence>
<gene>
    <name evidence="2" type="ORF">J2T07_000111</name>
</gene>
<dbReference type="RefSeq" id="WP_306846503.1">
    <property type="nucleotide sequence ID" value="NZ_JAUSSK010000001.1"/>
</dbReference>
<evidence type="ECO:0008006" key="4">
    <source>
        <dbReference type="Google" id="ProtNLM"/>
    </source>
</evidence>
<keyword evidence="3" id="KW-1185">Reference proteome</keyword>
<feature type="transmembrane region" description="Helical" evidence="1">
    <location>
        <begin position="20"/>
        <end position="51"/>
    </location>
</feature>
<organism evidence="2 3">
    <name type="scientific">Luteibacter jiangsuensis</name>
    <dbReference type="NCBI Taxonomy" id="637577"/>
    <lineage>
        <taxon>Bacteria</taxon>
        <taxon>Pseudomonadati</taxon>
        <taxon>Pseudomonadota</taxon>
        <taxon>Gammaproteobacteria</taxon>
        <taxon>Lysobacterales</taxon>
        <taxon>Rhodanobacteraceae</taxon>
        <taxon>Luteibacter</taxon>
    </lineage>
</organism>
<keyword evidence="1" id="KW-0812">Transmembrane</keyword>
<dbReference type="EMBL" id="JAUSSK010000001">
    <property type="protein sequence ID" value="MDQ0007952.1"/>
    <property type="molecule type" value="Genomic_DNA"/>
</dbReference>
<proteinExistence type="predicted"/>
<keyword evidence="1" id="KW-1133">Transmembrane helix</keyword>
<comment type="caution">
    <text evidence="2">The sequence shown here is derived from an EMBL/GenBank/DDBJ whole genome shotgun (WGS) entry which is preliminary data.</text>
</comment>